<protein>
    <submittedName>
        <fullName evidence="3">BED-type domain-containing protein</fullName>
    </submittedName>
</protein>
<feature type="region of interest" description="Disordered" evidence="1">
    <location>
        <begin position="1"/>
        <end position="25"/>
    </location>
</feature>
<accession>A0A7E4W0U5</accession>
<dbReference type="AlphaFoldDB" id="A0A7E4W0U5"/>
<dbReference type="WBParaSite" id="Pan_g6029.t1">
    <property type="protein sequence ID" value="Pan_g6029.t1"/>
    <property type="gene ID" value="Pan_g6029"/>
</dbReference>
<dbReference type="Proteomes" id="UP000492821">
    <property type="component" value="Unassembled WGS sequence"/>
</dbReference>
<evidence type="ECO:0000313" key="3">
    <source>
        <dbReference type="WBParaSite" id="Pan_g6029.t1"/>
    </source>
</evidence>
<reference evidence="3" key="2">
    <citation type="submission" date="2020-10" db="UniProtKB">
        <authorList>
            <consortium name="WormBaseParasite"/>
        </authorList>
    </citation>
    <scope>IDENTIFICATION</scope>
</reference>
<sequence length="157" mass="18417">MNTSYHETFSESLPVDENTPVDGSSRLEAKENTLKTTENAGNCKSETIIYTPEQRQQFIQDTAKRITNDILTNAVWWYSSEWASVLQKFRMHKKQVCKGKKKIVFPKTAAKELPMEHCWYCNKDIRLNKMPVHIESCAESYYKNHPEEIEEEDDDMF</sequence>
<reference evidence="2" key="1">
    <citation type="journal article" date="2013" name="Genetics">
        <title>The draft genome and transcriptome of Panagrellus redivivus are shaped by the harsh demands of a free-living lifestyle.</title>
        <authorList>
            <person name="Srinivasan J."/>
            <person name="Dillman A.R."/>
            <person name="Macchietto M.G."/>
            <person name="Heikkinen L."/>
            <person name="Lakso M."/>
            <person name="Fracchia K.M."/>
            <person name="Antoshechkin I."/>
            <person name="Mortazavi A."/>
            <person name="Wong G."/>
            <person name="Sternberg P.W."/>
        </authorList>
    </citation>
    <scope>NUCLEOTIDE SEQUENCE [LARGE SCALE GENOMIC DNA]</scope>
    <source>
        <strain evidence="2">MT8872</strain>
    </source>
</reference>
<evidence type="ECO:0000256" key="1">
    <source>
        <dbReference type="SAM" id="MobiDB-lite"/>
    </source>
</evidence>
<evidence type="ECO:0000313" key="2">
    <source>
        <dbReference type="Proteomes" id="UP000492821"/>
    </source>
</evidence>
<name>A0A7E4W0U5_PANRE</name>
<feature type="compositionally biased region" description="Polar residues" evidence="1">
    <location>
        <begin position="1"/>
        <end position="11"/>
    </location>
</feature>
<keyword evidence="2" id="KW-1185">Reference proteome</keyword>
<organism evidence="2 3">
    <name type="scientific">Panagrellus redivivus</name>
    <name type="common">Microworm</name>
    <dbReference type="NCBI Taxonomy" id="6233"/>
    <lineage>
        <taxon>Eukaryota</taxon>
        <taxon>Metazoa</taxon>
        <taxon>Ecdysozoa</taxon>
        <taxon>Nematoda</taxon>
        <taxon>Chromadorea</taxon>
        <taxon>Rhabditida</taxon>
        <taxon>Tylenchina</taxon>
        <taxon>Panagrolaimomorpha</taxon>
        <taxon>Panagrolaimoidea</taxon>
        <taxon>Panagrolaimidae</taxon>
        <taxon>Panagrellus</taxon>
    </lineage>
</organism>
<proteinExistence type="predicted"/>